<dbReference type="Pfam" id="PF01050">
    <property type="entry name" value="MannoseP_isomer"/>
    <property type="match status" value="1"/>
</dbReference>
<keyword evidence="4 13" id="KW-0808">Transferase</keyword>
<dbReference type="InterPro" id="IPR054566">
    <property type="entry name" value="ManC/GMP-like_b-helix"/>
</dbReference>
<dbReference type="AlphaFoldDB" id="A0A1S1NUC6"/>
<evidence type="ECO:0000256" key="4">
    <source>
        <dbReference type="ARBA" id="ARBA00022679"/>
    </source>
</evidence>
<dbReference type="GO" id="GO:0016853">
    <property type="term" value="F:isomerase activity"/>
    <property type="evidence" value="ECO:0007669"/>
    <property type="project" value="UniProtKB-KW"/>
</dbReference>
<evidence type="ECO:0000259" key="11">
    <source>
        <dbReference type="Pfam" id="PF01050"/>
    </source>
</evidence>
<gene>
    <name evidence="13" type="ORF">FY550_12035</name>
</gene>
<comment type="catalytic activity">
    <reaction evidence="8">
        <text>alpha-D-mannose 1-phosphate + GTP + H(+) = GDP-alpha-D-mannose + diphosphate</text>
        <dbReference type="Rhea" id="RHEA:15229"/>
        <dbReference type="ChEBI" id="CHEBI:15378"/>
        <dbReference type="ChEBI" id="CHEBI:33019"/>
        <dbReference type="ChEBI" id="CHEBI:37565"/>
        <dbReference type="ChEBI" id="CHEBI:57527"/>
        <dbReference type="ChEBI" id="CHEBI:58409"/>
        <dbReference type="EC" id="2.7.7.13"/>
    </reaction>
</comment>
<proteinExistence type="inferred from homology"/>
<dbReference type="Pfam" id="PF00483">
    <property type="entry name" value="NTP_transferase"/>
    <property type="match status" value="1"/>
</dbReference>
<evidence type="ECO:0000259" key="10">
    <source>
        <dbReference type="Pfam" id="PF00483"/>
    </source>
</evidence>
<evidence type="ECO:0000256" key="6">
    <source>
        <dbReference type="ARBA" id="ARBA00022741"/>
    </source>
</evidence>
<evidence type="ECO:0000313" key="14">
    <source>
        <dbReference type="Proteomes" id="UP000322553"/>
    </source>
</evidence>
<dbReference type="RefSeq" id="WP_070979447.1">
    <property type="nucleotide sequence ID" value="NZ_CP043420.1"/>
</dbReference>
<reference evidence="13 14" key="1">
    <citation type="submission" date="2019-08" db="EMBL/GenBank/DDBJ databases">
        <title>Complete genome sequence of Kushneria sp. YCWA18, a halophilic phosphate-solubilizing bacterium isolated from Daqiao saltern in China.</title>
        <authorList>
            <person name="Du G.-X."/>
            <person name="Qu L.-Y."/>
        </authorList>
    </citation>
    <scope>NUCLEOTIDE SEQUENCE [LARGE SCALE GENOMIC DNA]</scope>
    <source>
        <strain evidence="13 14">YCWA18</strain>
    </source>
</reference>
<name>A0A1S1NUC6_9GAMM</name>
<dbReference type="EMBL" id="CP043420">
    <property type="protein sequence ID" value="QEL11795.1"/>
    <property type="molecule type" value="Genomic_DNA"/>
</dbReference>
<dbReference type="SUPFAM" id="SSF51182">
    <property type="entry name" value="RmlC-like cupins"/>
    <property type="match status" value="1"/>
</dbReference>
<dbReference type="InterPro" id="IPR011051">
    <property type="entry name" value="RmlC_Cupin_sf"/>
</dbReference>
<dbReference type="Proteomes" id="UP000322553">
    <property type="component" value="Chromosome"/>
</dbReference>
<dbReference type="CDD" id="cd02509">
    <property type="entry name" value="GDP-M1P_Guanylyltransferase"/>
    <property type="match status" value="1"/>
</dbReference>
<dbReference type="InterPro" id="IPR049577">
    <property type="entry name" value="GMPP_N"/>
</dbReference>
<dbReference type="KEGG" id="kuy:FY550_12035"/>
<feature type="domain" description="Mannose-6-phosphate isomerase type II C-terminal" evidence="11">
    <location>
        <begin position="350"/>
        <end position="464"/>
    </location>
</feature>
<evidence type="ECO:0000256" key="5">
    <source>
        <dbReference type="ARBA" id="ARBA00022695"/>
    </source>
</evidence>
<dbReference type="PANTHER" id="PTHR46390">
    <property type="entry name" value="MANNOSE-1-PHOSPHATE GUANYLYLTRANSFERASE"/>
    <property type="match status" value="1"/>
</dbReference>
<dbReference type="GO" id="GO:0004475">
    <property type="term" value="F:mannose-1-phosphate guanylyltransferase (GTP) activity"/>
    <property type="evidence" value="ECO:0007669"/>
    <property type="project" value="UniProtKB-EC"/>
</dbReference>
<evidence type="ECO:0000256" key="9">
    <source>
        <dbReference type="RuleBase" id="RU004190"/>
    </source>
</evidence>
<keyword evidence="7" id="KW-0342">GTP-binding</keyword>
<dbReference type="FunFam" id="2.60.120.10:FF:000032">
    <property type="entry name" value="Mannose-1-phosphate guanylyltransferase/mannose-6-phosphate isomerase"/>
    <property type="match status" value="1"/>
</dbReference>
<comment type="similarity">
    <text evidence="2 9">Belongs to the mannose-6-phosphate isomerase type 2 family.</text>
</comment>
<evidence type="ECO:0000256" key="8">
    <source>
        <dbReference type="ARBA" id="ARBA00047343"/>
    </source>
</evidence>
<keyword evidence="6" id="KW-0547">Nucleotide-binding</keyword>
<keyword evidence="13" id="KW-0413">Isomerase</keyword>
<protein>
    <recommendedName>
        <fullName evidence="3">mannose-1-phosphate guanylyltransferase</fullName>
        <ecNumber evidence="3">2.7.7.13</ecNumber>
    </recommendedName>
</protein>
<dbReference type="InterPro" id="IPR014710">
    <property type="entry name" value="RmlC-like_jellyroll"/>
</dbReference>
<evidence type="ECO:0000256" key="2">
    <source>
        <dbReference type="ARBA" id="ARBA00006115"/>
    </source>
</evidence>
<evidence type="ECO:0000259" key="12">
    <source>
        <dbReference type="Pfam" id="PF22640"/>
    </source>
</evidence>
<evidence type="ECO:0000256" key="3">
    <source>
        <dbReference type="ARBA" id="ARBA00012387"/>
    </source>
</evidence>
<accession>A0A1S1NUC6</accession>
<dbReference type="InterPro" id="IPR029044">
    <property type="entry name" value="Nucleotide-diphossugar_trans"/>
</dbReference>
<organism evidence="13 14">
    <name type="scientific">Kushneria phosphatilytica</name>
    <dbReference type="NCBI Taxonomy" id="657387"/>
    <lineage>
        <taxon>Bacteria</taxon>
        <taxon>Pseudomonadati</taxon>
        <taxon>Pseudomonadota</taxon>
        <taxon>Gammaproteobacteria</taxon>
        <taxon>Oceanospirillales</taxon>
        <taxon>Halomonadaceae</taxon>
        <taxon>Kushneria</taxon>
    </lineage>
</organism>
<keyword evidence="14" id="KW-1185">Reference proteome</keyword>
<dbReference type="InterPro" id="IPR001538">
    <property type="entry name" value="Man6P_isomerase-2_C"/>
</dbReference>
<dbReference type="UniPathway" id="UPA00126">
    <property type="reaction ID" value="UER00930"/>
</dbReference>
<dbReference type="Gene3D" id="2.60.120.10">
    <property type="entry name" value="Jelly Rolls"/>
    <property type="match status" value="1"/>
</dbReference>
<dbReference type="InterPro" id="IPR005835">
    <property type="entry name" value="NTP_transferase_dom"/>
</dbReference>
<dbReference type="InterPro" id="IPR051161">
    <property type="entry name" value="Mannose-6P_isomerase_type2"/>
</dbReference>
<dbReference type="Pfam" id="PF22640">
    <property type="entry name" value="ManC_GMP_beta-helix"/>
    <property type="match status" value="1"/>
</dbReference>
<feature type="domain" description="MannoseP isomerase/GMP-like beta-helix" evidence="12">
    <location>
        <begin position="298"/>
        <end position="346"/>
    </location>
</feature>
<dbReference type="PANTHER" id="PTHR46390:SF1">
    <property type="entry name" value="MANNOSE-1-PHOSPHATE GUANYLYLTRANSFERASE"/>
    <property type="match status" value="1"/>
</dbReference>
<dbReference type="GO" id="GO:0009298">
    <property type="term" value="P:GDP-mannose biosynthetic process"/>
    <property type="evidence" value="ECO:0007669"/>
    <property type="project" value="UniProtKB-UniPathway"/>
</dbReference>
<dbReference type="InterPro" id="IPR006375">
    <property type="entry name" value="Man1P_GuaTrfase/Man6P_Isoase"/>
</dbReference>
<evidence type="ECO:0000256" key="1">
    <source>
        <dbReference type="ARBA" id="ARBA00004823"/>
    </source>
</evidence>
<dbReference type="CDD" id="cd02213">
    <property type="entry name" value="cupin_PMI_typeII_C"/>
    <property type="match status" value="1"/>
</dbReference>
<feature type="domain" description="Nucleotidyl transferase" evidence="10">
    <location>
        <begin position="3"/>
        <end position="286"/>
    </location>
</feature>
<dbReference type="FunFam" id="3.90.550.10:FF:000046">
    <property type="entry name" value="Mannose-1-phosphate guanylyltransferase (GDP)"/>
    <property type="match status" value="1"/>
</dbReference>
<comment type="pathway">
    <text evidence="1">Nucleotide-sugar biosynthesis; GDP-alpha-D-mannose biosynthesis; GDP-alpha-D-mannose from alpha-D-mannose 1-phosphate (GTP route): step 1/1.</text>
</comment>
<dbReference type="STRING" id="657387.BH688_10965"/>
<dbReference type="OrthoDB" id="9806359at2"/>
<sequence>MFPIIMAGGAGSRLWPLSRPMYPKQFLPLADEQYSMLQQTLARLEGLSYQPPLLICNEEHRFIAAEQLRLMEAQHGGILLEPCGRNTAPAIALGALRATADGDDPVLLVLAADHYIGDVGAFQQAVKCGQDAAEAGYLVTFGIRPTHPETGYGYVQAGEGNRDQGYAPVAAFVEKPDRATAEHYLDQGGYFWNSGMFMFRASRYLEELAKSRPDILDACRRSMAHVDQDLDFLRIDAAAFEACPSESVDYAVMEHTESAVVVPLEAEWSDVGSWSAVWDVNEKDAQGNVSHGDVALHEARDCLAYSQSRLVSLVGLENVMVIETKDAVLVAHRDRAQEVKQLVASLKAQGRSEVTQHREVFRPWGKYDCVDMEARYQVKRITVEPGHKLSIQMHHHRSEHWVVVSGTALVGIDGEEQLVTENQSVYIPLGAQHFLANPGKIPLELIEVQSGAYLGEDDIVRFEDRYGRQ</sequence>
<dbReference type="SUPFAM" id="SSF53448">
    <property type="entry name" value="Nucleotide-diphospho-sugar transferases"/>
    <property type="match status" value="1"/>
</dbReference>
<dbReference type="GO" id="GO:0005525">
    <property type="term" value="F:GTP binding"/>
    <property type="evidence" value="ECO:0007669"/>
    <property type="project" value="UniProtKB-KW"/>
</dbReference>
<evidence type="ECO:0000313" key="13">
    <source>
        <dbReference type="EMBL" id="QEL11795.1"/>
    </source>
</evidence>
<dbReference type="GO" id="GO:0000271">
    <property type="term" value="P:polysaccharide biosynthetic process"/>
    <property type="evidence" value="ECO:0007669"/>
    <property type="project" value="InterPro"/>
</dbReference>
<keyword evidence="5 13" id="KW-0548">Nucleotidyltransferase</keyword>
<dbReference type="NCBIfam" id="TIGR01479">
    <property type="entry name" value="GMP_PMI"/>
    <property type="match status" value="1"/>
</dbReference>
<dbReference type="EC" id="2.7.7.13" evidence="3"/>
<dbReference type="Gene3D" id="3.90.550.10">
    <property type="entry name" value="Spore Coat Polysaccharide Biosynthesis Protein SpsA, Chain A"/>
    <property type="match status" value="1"/>
</dbReference>
<evidence type="ECO:0000256" key="7">
    <source>
        <dbReference type="ARBA" id="ARBA00023134"/>
    </source>
</evidence>